<accession>A0A554LMJ2</accession>
<dbReference type="GO" id="GO:0003677">
    <property type="term" value="F:DNA binding"/>
    <property type="evidence" value="ECO:0007669"/>
    <property type="project" value="InterPro"/>
</dbReference>
<protein>
    <submittedName>
        <fullName evidence="1">Uncharacterized protein</fullName>
    </submittedName>
</protein>
<gene>
    <name evidence="1" type="ORF">Athens101428_418</name>
</gene>
<dbReference type="Gene3D" id="4.10.520.10">
    <property type="entry name" value="IHF-like DNA-binding proteins"/>
    <property type="match status" value="1"/>
</dbReference>
<organism evidence="1 2">
    <name type="scientific">Candidatus Berkelbacteria bacterium Athens1014_28</name>
    <dbReference type="NCBI Taxonomy" id="2017145"/>
    <lineage>
        <taxon>Bacteria</taxon>
        <taxon>Candidatus Berkelbacteria</taxon>
    </lineage>
</organism>
<proteinExistence type="predicted"/>
<dbReference type="EMBL" id="VMGN01000020">
    <property type="protein sequence ID" value="TSC94106.1"/>
    <property type="molecule type" value="Genomic_DNA"/>
</dbReference>
<dbReference type="InterPro" id="IPR010992">
    <property type="entry name" value="IHF-like_DNA-bd_dom_sf"/>
</dbReference>
<reference evidence="1 2" key="1">
    <citation type="submission" date="2017-07" db="EMBL/GenBank/DDBJ databases">
        <title>Mechanisms for carbon and nitrogen cycling indicate functional differentiation within the Candidate Phyla Radiation.</title>
        <authorList>
            <person name="Danczak R.E."/>
            <person name="Johnston M.D."/>
            <person name="Kenah C."/>
            <person name="Slattery M."/>
            <person name="Wrighton K.C."/>
            <person name="Wilkins M.J."/>
        </authorList>
    </citation>
    <scope>NUCLEOTIDE SEQUENCE [LARGE SCALE GENOMIC DNA]</scope>
    <source>
        <strain evidence="1">Athens1014_28</strain>
    </source>
</reference>
<name>A0A554LMJ2_9BACT</name>
<dbReference type="AlphaFoldDB" id="A0A554LMJ2"/>
<sequence length="238" mass="27011">MEFSAEFCGSMKLAGIKMTHLKAKRFVLAFAEALSEGLSKDRELTLSNLGTFLVKKVGARIILNPQGDGRKFFMPPTNIVKWIPSGKIRVRAETAEISEDEWQKLVGHGSFEDDEEKVAKSDAVIKNPPPDFDTVTINVTPPEKFIFDEFSPISKFVKKILNQAKEVGANKIEFRPENSFACIRYLANNKEKQKHKIIKDSHLIIITKIKKIAKKDFEFSSKLSPFGEILTLEFKKYL</sequence>
<comment type="caution">
    <text evidence="1">The sequence shown here is derived from an EMBL/GenBank/DDBJ whole genome shotgun (WGS) entry which is preliminary data.</text>
</comment>
<dbReference type="InterPro" id="IPR000119">
    <property type="entry name" value="Hist_DNA-bd"/>
</dbReference>
<evidence type="ECO:0000313" key="1">
    <source>
        <dbReference type="EMBL" id="TSC94106.1"/>
    </source>
</evidence>
<dbReference type="Proteomes" id="UP000316495">
    <property type="component" value="Unassembled WGS sequence"/>
</dbReference>
<dbReference type="Gene3D" id="3.30.450.90">
    <property type="match status" value="1"/>
</dbReference>
<dbReference type="Pfam" id="PF00216">
    <property type="entry name" value="Bac_DNA_binding"/>
    <property type="match status" value="1"/>
</dbReference>
<dbReference type="GO" id="GO:0030527">
    <property type="term" value="F:structural constituent of chromatin"/>
    <property type="evidence" value="ECO:0007669"/>
    <property type="project" value="InterPro"/>
</dbReference>
<evidence type="ECO:0000313" key="2">
    <source>
        <dbReference type="Proteomes" id="UP000316495"/>
    </source>
</evidence>
<dbReference type="SUPFAM" id="SSF47729">
    <property type="entry name" value="IHF-like DNA-binding proteins"/>
    <property type="match status" value="1"/>
</dbReference>